<sequence>MKKFLITALFIVFFSSSAFSTLSYEGTFGIKPLPEKWNNTGKVAVNTFRITFTPSLSLSNWPFQVVTKYPYSWGTPTNPAENVFYLQEELPEFLKLEFSLVSNGFCLFISIPIQKEFQNRLKTLETMHNVPFDFSIDLNFPHEAYLYYAKDIFFVSVGRFKLSWGDARYPVQVSPVTSFDNLTFSIKFENVLFTFHAIPSYPLLTPEEYKIQKEYSDQHTKGLYFYEPSKYIFAHRLDFYKKFGGDFTFRLGIGEISVVGGKFPDLIDLSPAIFYHNTYGEGYSNISGGADFSLTYKDRVKFYGELVFDDLISLTEVGSNYKPGAFAYNVGVNLKFENQEIWFEYARTSEWMYVTNYLPYLRINVRKFYIQNFPPARFLVDYPLGFVYGPDARMISFGFEGSLGNANYSIEYNYLVKGLVNDNGKIRWKWFWDGWQGNVSEPGASTPEKTGEGQYHLVTGKFRWKNVYLLYRTVDFKNHYLGLALSYEW</sequence>
<keyword evidence="1" id="KW-0732">Signal</keyword>
<accession>A0A7C4CD00</accession>
<evidence type="ECO:0008006" key="3">
    <source>
        <dbReference type="Google" id="ProtNLM"/>
    </source>
</evidence>
<gene>
    <name evidence="2" type="ORF">ENT77_01650</name>
</gene>
<feature type="chain" id="PRO_5030162301" description="Capsule assembly Wzi family protein" evidence="1">
    <location>
        <begin position="21"/>
        <end position="489"/>
    </location>
</feature>
<evidence type="ECO:0000256" key="1">
    <source>
        <dbReference type="SAM" id="SignalP"/>
    </source>
</evidence>
<comment type="caution">
    <text evidence="2">The sequence shown here is derived from an EMBL/GenBank/DDBJ whole genome shotgun (WGS) entry which is preliminary data.</text>
</comment>
<reference evidence="2" key="1">
    <citation type="journal article" date="2020" name="mSystems">
        <title>Genome- and Community-Level Interaction Insights into Carbon Utilization and Element Cycling Functions of Hydrothermarchaeota in Hydrothermal Sediment.</title>
        <authorList>
            <person name="Zhou Z."/>
            <person name="Liu Y."/>
            <person name="Xu W."/>
            <person name="Pan J."/>
            <person name="Luo Z.H."/>
            <person name="Li M."/>
        </authorList>
    </citation>
    <scope>NUCLEOTIDE SEQUENCE [LARGE SCALE GENOMIC DNA]</scope>
    <source>
        <strain evidence="2">SpSt-609</strain>
    </source>
</reference>
<protein>
    <recommendedName>
        <fullName evidence="3">Capsule assembly Wzi family protein</fullName>
    </recommendedName>
</protein>
<organism evidence="2">
    <name type="scientific">Fervidobacterium thailandense</name>
    <dbReference type="NCBI Taxonomy" id="1008305"/>
    <lineage>
        <taxon>Bacteria</taxon>
        <taxon>Thermotogati</taxon>
        <taxon>Thermotogota</taxon>
        <taxon>Thermotogae</taxon>
        <taxon>Thermotogales</taxon>
        <taxon>Fervidobacteriaceae</taxon>
        <taxon>Fervidobacterium</taxon>
    </lineage>
</organism>
<feature type="signal peptide" evidence="1">
    <location>
        <begin position="1"/>
        <end position="20"/>
    </location>
</feature>
<dbReference type="EMBL" id="DSZY01000007">
    <property type="protein sequence ID" value="HGU39894.1"/>
    <property type="molecule type" value="Genomic_DNA"/>
</dbReference>
<proteinExistence type="predicted"/>
<name>A0A7C4CD00_9BACT</name>
<evidence type="ECO:0000313" key="2">
    <source>
        <dbReference type="EMBL" id="HGU39894.1"/>
    </source>
</evidence>
<dbReference type="AlphaFoldDB" id="A0A7C4CD00"/>